<dbReference type="PANTHER" id="PTHR30204:SF69">
    <property type="entry name" value="MERR-FAMILY TRANSCRIPTIONAL REGULATOR"/>
    <property type="match status" value="1"/>
</dbReference>
<dbReference type="SUPFAM" id="SSF46955">
    <property type="entry name" value="Putative DNA-binding domain"/>
    <property type="match status" value="1"/>
</dbReference>
<dbReference type="Pfam" id="PF13411">
    <property type="entry name" value="MerR_1"/>
    <property type="match status" value="1"/>
</dbReference>
<evidence type="ECO:0000256" key="5">
    <source>
        <dbReference type="SAM" id="Coils"/>
    </source>
</evidence>
<feature type="domain" description="HTH merR-type" evidence="6">
    <location>
        <begin position="4"/>
        <end position="73"/>
    </location>
</feature>
<dbReference type="PROSITE" id="PS50937">
    <property type="entry name" value="HTH_MERR_2"/>
    <property type="match status" value="1"/>
</dbReference>
<name>A0ABS4NM03_9BACL</name>
<evidence type="ECO:0000313" key="7">
    <source>
        <dbReference type="EMBL" id="MBP2110382.1"/>
    </source>
</evidence>
<gene>
    <name evidence="7" type="ORF">J2Z70_000521</name>
</gene>
<evidence type="ECO:0000313" key="8">
    <source>
        <dbReference type="Proteomes" id="UP000773462"/>
    </source>
</evidence>
<evidence type="ECO:0000256" key="3">
    <source>
        <dbReference type="ARBA" id="ARBA00023125"/>
    </source>
</evidence>
<sequence>MRNEITISELAKLMNVSVHQIRYFEEKGVLQPAYTGENQYRMYSMDQVYQLAHILLLRKLEVPVQSINECMGYSPEQHRGLLEHSLEGIEQELRRLRELRQFIRKMLEEQQSYSTSPETFQIKKCKATSLMQVMKLDSHRKLSAALLAEHAAGIPDLFESDIYYVLEEPGAVTLCLEQPEAGGVILPDGEYLTLQCVAREEELEQWTGRLLEHAAAQAIPLAGPLVVIERSYLSLFVQDKLHYELRACIGPAAPVEGRGSV</sequence>
<comment type="caution">
    <text evidence="7">The sequence shown here is derived from an EMBL/GenBank/DDBJ whole genome shotgun (WGS) entry which is preliminary data.</text>
</comment>
<keyword evidence="5" id="KW-0175">Coiled coil</keyword>
<keyword evidence="3 7" id="KW-0238">DNA-binding</keyword>
<accession>A0ABS4NM03</accession>
<evidence type="ECO:0000259" key="6">
    <source>
        <dbReference type="PROSITE" id="PS50937"/>
    </source>
</evidence>
<dbReference type="Gene3D" id="1.10.1660.10">
    <property type="match status" value="1"/>
</dbReference>
<evidence type="ECO:0000256" key="2">
    <source>
        <dbReference type="ARBA" id="ARBA00023015"/>
    </source>
</evidence>
<keyword evidence="4" id="KW-0804">Transcription</keyword>
<dbReference type="Proteomes" id="UP000773462">
    <property type="component" value="Unassembled WGS sequence"/>
</dbReference>
<protein>
    <submittedName>
        <fullName evidence="7">DNA-binding transcriptional MerR regulator</fullName>
    </submittedName>
</protein>
<dbReference type="SMART" id="SM00422">
    <property type="entry name" value="HTH_MERR"/>
    <property type="match status" value="1"/>
</dbReference>
<reference evidence="7 8" key="1">
    <citation type="submission" date="2021-03" db="EMBL/GenBank/DDBJ databases">
        <title>Genomic Encyclopedia of Type Strains, Phase IV (KMG-IV): sequencing the most valuable type-strain genomes for metagenomic binning, comparative biology and taxonomic classification.</title>
        <authorList>
            <person name="Goeker M."/>
        </authorList>
    </citation>
    <scope>NUCLEOTIDE SEQUENCE [LARGE SCALE GENOMIC DNA]</scope>
    <source>
        <strain evidence="7 8">DSM 101953</strain>
    </source>
</reference>
<keyword evidence="1" id="KW-0678">Repressor</keyword>
<evidence type="ECO:0000256" key="1">
    <source>
        <dbReference type="ARBA" id="ARBA00022491"/>
    </source>
</evidence>
<evidence type="ECO:0000256" key="4">
    <source>
        <dbReference type="ARBA" id="ARBA00023163"/>
    </source>
</evidence>
<dbReference type="RefSeq" id="WP_209868952.1">
    <property type="nucleotide sequence ID" value="NZ_JAGGLV010000001.1"/>
</dbReference>
<keyword evidence="2" id="KW-0805">Transcription regulation</keyword>
<dbReference type="PANTHER" id="PTHR30204">
    <property type="entry name" value="REDOX-CYCLING DRUG-SENSING TRANSCRIPTIONAL ACTIVATOR SOXR"/>
    <property type="match status" value="1"/>
</dbReference>
<feature type="coiled-coil region" evidence="5">
    <location>
        <begin position="79"/>
        <end position="109"/>
    </location>
</feature>
<dbReference type="EMBL" id="JAGGLV010000001">
    <property type="protein sequence ID" value="MBP2110382.1"/>
    <property type="molecule type" value="Genomic_DNA"/>
</dbReference>
<keyword evidence="8" id="KW-1185">Reference proteome</keyword>
<dbReference type="InterPro" id="IPR009061">
    <property type="entry name" value="DNA-bd_dom_put_sf"/>
</dbReference>
<organism evidence="7 8">
    <name type="scientific">Paenibacillus silagei</name>
    <dbReference type="NCBI Taxonomy" id="1670801"/>
    <lineage>
        <taxon>Bacteria</taxon>
        <taxon>Bacillati</taxon>
        <taxon>Bacillota</taxon>
        <taxon>Bacilli</taxon>
        <taxon>Bacillales</taxon>
        <taxon>Paenibacillaceae</taxon>
        <taxon>Paenibacillus</taxon>
    </lineage>
</organism>
<proteinExistence type="predicted"/>
<dbReference type="InterPro" id="IPR047057">
    <property type="entry name" value="MerR_fam"/>
</dbReference>
<dbReference type="GO" id="GO:0003677">
    <property type="term" value="F:DNA binding"/>
    <property type="evidence" value="ECO:0007669"/>
    <property type="project" value="UniProtKB-KW"/>
</dbReference>
<dbReference type="InterPro" id="IPR000551">
    <property type="entry name" value="MerR-type_HTH_dom"/>
</dbReference>